<feature type="non-terminal residue" evidence="1">
    <location>
        <position position="1"/>
    </location>
</feature>
<reference evidence="1" key="1">
    <citation type="submission" date="2013-08" db="EMBL/GenBank/DDBJ databases">
        <authorList>
            <person name="Mendez C."/>
            <person name="Richter M."/>
            <person name="Ferrer M."/>
            <person name="Sanchez J."/>
        </authorList>
    </citation>
    <scope>NUCLEOTIDE SEQUENCE</scope>
</reference>
<dbReference type="AlphaFoldDB" id="T1CLP7"/>
<accession>T1CLP7</accession>
<dbReference type="CDD" id="cd04491">
    <property type="entry name" value="SoSSB_OBF"/>
    <property type="match status" value="1"/>
</dbReference>
<evidence type="ECO:0000313" key="1">
    <source>
        <dbReference type="EMBL" id="EQD69089.1"/>
    </source>
</evidence>
<proteinExistence type="predicted"/>
<protein>
    <submittedName>
        <fullName evidence="1">Replication factor A</fullName>
    </submittedName>
</protein>
<gene>
    <name evidence="1" type="ORF">B1B_05476</name>
</gene>
<dbReference type="SUPFAM" id="SSF50249">
    <property type="entry name" value="Nucleic acid-binding proteins"/>
    <property type="match status" value="1"/>
</dbReference>
<dbReference type="Gene3D" id="2.40.50.140">
    <property type="entry name" value="Nucleic acid-binding proteins"/>
    <property type="match status" value="1"/>
</dbReference>
<dbReference type="EMBL" id="AUZY01003470">
    <property type="protein sequence ID" value="EQD69089.1"/>
    <property type="molecule type" value="Genomic_DNA"/>
</dbReference>
<name>T1CLP7_9ZZZZ</name>
<reference evidence="1" key="2">
    <citation type="journal article" date="2014" name="ISME J.">
        <title>Microbial stratification in low pH oxic and suboxic macroscopic growths along an acid mine drainage.</title>
        <authorList>
            <person name="Mendez-Garcia C."/>
            <person name="Mesa V."/>
            <person name="Sprenger R.R."/>
            <person name="Richter M."/>
            <person name="Diez M.S."/>
            <person name="Solano J."/>
            <person name="Bargiela R."/>
            <person name="Golyshina O.V."/>
            <person name="Manteca A."/>
            <person name="Ramos J.L."/>
            <person name="Gallego J.R."/>
            <person name="Llorente I."/>
            <person name="Martins Dos Santos V.A."/>
            <person name="Jensen O.N."/>
            <person name="Pelaez A.I."/>
            <person name="Sanchez J."/>
            <person name="Ferrer M."/>
        </authorList>
    </citation>
    <scope>NUCLEOTIDE SEQUENCE</scope>
</reference>
<comment type="caution">
    <text evidence="1">The sequence shown here is derived from an EMBL/GenBank/DDBJ whole genome shotgun (WGS) entry which is preliminary data.</text>
</comment>
<feature type="non-terminal residue" evidence="1">
    <location>
        <position position="168"/>
    </location>
</feature>
<organism evidence="1">
    <name type="scientific">mine drainage metagenome</name>
    <dbReference type="NCBI Taxonomy" id="410659"/>
    <lineage>
        <taxon>unclassified sequences</taxon>
        <taxon>metagenomes</taxon>
        <taxon>ecological metagenomes</taxon>
    </lineage>
</organism>
<sequence length="168" mass="18895">NLNLKDAFVSVSGLLKDPIEKTYEKDGQEKIVTHCTLEDDTGSIRLSLFDRKLSPGRYYKIDGTKLSEYKGRYRLTAGDKTQIAEVSGFHLPEIRVYDLNELRTPVDSISTSGVVVYLGEKGGLISRCSECRKTVDDIRCPDHPEAKIFLDLYAYFTIEDGTGDMQCN</sequence>
<dbReference type="InterPro" id="IPR012340">
    <property type="entry name" value="NA-bd_OB-fold"/>
</dbReference>